<protein>
    <recommendedName>
        <fullName evidence="1">HTH cro/C1-type domain-containing protein</fullName>
    </recommendedName>
</protein>
<dbReference type="PROSITE" id="PS50943">
    <property type="entry name" value="HTH_CROC1"/>
    <property type="match status" value="1"/>
</dbReference>
<dbReference type="Gene3D" id="1.10.260.40">
    <property type="entry name" value="lambda repressor-like DNA-binding domains"/>
    <property type="match status" value="1"/>
</dbReference>
<proteinExistence type="predicted"/>
<sequence>MKNNRLTLMKFCKCENPKYFKVNNIEVTISARAKPFKFFQKARICDACNLPIVNDEILTEWQNYADRLFIEKEGRITPEKLKEIREKTGLSRVQFAQYLRITPPTVHGWEVKGYPMNRAMEELICLKCSPEYLRNNEGEINRLKKNFPGDLTGHRFFVDNALKNTFLFLVRNVKTTKLFFNKILFYIDFLHFKKHGISITGSKYVPLQYGPCPDRFQEHIQRYIDQGVLIPLKGYEFEVAEEPDMSIFSEEEMETINYVLSFCKEDGGKRLYDLSHEEEGYLKTPACQPISYGQYASELKI</sequence>
<dbReference type="SUPFAM" id="SSF47413">
    <property type="entry name" value="lambda repressor-like DNA-binding domains"/>
    <property type="match status" value="1"/>
</dbReference>
<name>A0A450YLJ4_9GAMM</name>
<dbReference type="InterPro" id="IPR010982">
    <property type="entry name" value="Lambda_DNA-bd_dom_sf"/>
</dbReference>
<evidence type="ECO:0000259" key="1">
    <source>
        <dbReference type="PROSITE" id="PS50943"/>
    </source>
</evidence>
<feature type="domain" description="HTH cro/C1-type" evidence="1">
    <location>
        <begin position="81"/>
        <end position="110"/>
    </location>
</feature>
<reference evidence="2" key="1">
    <citation type="submission" date="2019-02" db="EMBL/GenBank/DDBJ databases">
        <authorList>
            <person name="Gruber-Vodicka R. H."/>
            <person name="Seah K. B. B."/>
        </authorList>
    </citation>
    <scope>NUCLEOTIDE SEQUENCE</scope>
    <source>
        <strain evidence="3">BECK_S127</strain>
        <strain evidence="2">BECK_S1321</strain>
    </source>
</reference>
<evidence type="ECO:0000313" key="3">
    <source>
        <dbReference type="EMBL" id="VFK80416.1"/>
    </source>
</evidence>
<dbReference type="EMBL" id="CAADFR010000121">
    <property type="protein sequence ID" value="VFK42395.1"/>
    <property type="molecule type" value="Genomic_DNA"/>
</dbReference>
<dbReference type="CDD" id="cd00093">
    <property type="entry name" value="HTH_XRE"/>
    <property type="match status" value="1"/>
</dbReference>
<accession>A0A450YLJ4</accession>
<dbReference type="Pfam" id="PF13274">
    <property type="entry name" value="SocA_Panacea"/>
    <property type="match status" value="1"/>
</dbReference>
<dbReference type="EMBL" id="CAADHB010000112">
    <property type="protein sequence ID" value="VFK80416.1"/>
    <property type="molecule type" value="Genomic_DNA"/>
</dbReference>
<organism evidence="2">
    <name type="scientific">Candidatus Kentrum sp. SD</name>
    <dbReference type="NCBI Taxonomy" id="2126332"/>
    <lineage>
        <taxon>Bacteria</taxon>
        <taxon>Pseudomonadati</taxon>
        <taxon>Pseudomonadota</taxon>
        <taxon>Gammaproteobacteria</taxon>
        <taxon>Candidatus Kentrum</taxon>
    </lineage>
</organism>
<evidence type="ECO:0000313" key="2">
    <source>
        <dbReference type="EMBL" id="VFK42395.1"/>
    </source>
</evidence>
<dbReference type="InterPro" id="IPR025272">
    <property type="entry name" value="SocA_Panacea"/>
</dbReference>
<gene>
    <name evidence="3" type="ORF">BECKSD772D_GA0070982_11127</name>
    <name evidence="2" type="ORF">BECKSD772F_GA0070984_11217</name>
</gene>
<dbReference type="AlphaFoldDB" id="A0A450YLJ4"/>
<dbReference type="GO" id="GO:0003677">
    <property type="term" value="F:DNA binding"/>
    <property type="evidence" value="ECO:0007669"/>
    <property type="project" value="InterPro"/>
</dbReference>
<dbReference type="InterPro" id="IPR001387">
    <property type="entry name" value="Cro/C1-type_HTH"/>
</dbReference>